<protein>
    <submittedName>
        <fullName evidence="2">Uncharacterized protein</fullName>
    </submittedName>
</protein>
<dbReference type="Proteomes" id="UP000436088">
    <property type="component" value="Unassembled WGS sequence"/>
</dbReference>
<organism evidence="2 3">
    <name type="scientific">Hibiscus syriacus</name>
    <name type="common">Rose of Sharon</name>
    <dbReference type="NCBI Taxonomy" id="106335"/>
    <lineage>
        <taxon>Eukaryota</taxon>
        <taxon>Viridiplantae</taxon>
        <taxon>Streptophyta</taxon>
        <taxon>Embryophyta</taxon>
        <taxon>Tracheophyta</taxon>
        <taxon>Spermatophyta</taxon>
        <taxon>Magnoliopsida</taxon>
        <taxon>eudicotyledons</taxon>
        <taxon>Gunneridae</taxon>
        <taxon>Pentapetalae</taxon>
        <taxon>rosids</taxon>
        <taxon>malvids</taxon>
        <taxon>Malvales</taxon>
        <taxon>Malvaceae</taxon>
        <taxon>Malvoideae</taxon>
        <taxon>Hibiscus</taxon>
    </lineage>
</organism>
<evidence type="ECO:0000313" key="3">
    <source>
        <dbReference type="Proteomes" id="UP000436088"/>
    </source>
</evidence>
<reference evidence="2 3" key="1">
    <citation type="submission" date="2019-09" db="EMBL/GenBank/DDBJ databases">
        <title>Draft genome information of white flower Hibiscus syriacus.</title>
        <authorList>
            <person name="Kim Y.-M."/>
        </authorList>
    </citation>
    <scope>NUCLEOTIDE SEQUENCE [LARGE SCALE GENOMIC DNA]</scope>
    <source>
        <strain evidence="3">cv. Baekdansim</strain>
        <strain evidence="2">YM2019G1</strain>
        <tissue evidence="2">Leaf</tissue>
    </source>
</reference>
<comment type="caution">
    <text evidence="2">The sequence shown here is derived from an EMBL/GenBank/DDBJ whole genome shotgun (WGS) entry which is preliminary data.</text>
</comment>
<evidence type="ECO:0000313" key="2">
    <source>
        <dbReference type="EMBL" id="KAE8689126.1"/>
    </source>
</evidence>
<dbReference type="EMBL" id="VEPZ02001173">
    <property type="protein sequence ID" value="KAE8689126.1"/>
    <property type="molecule type" value="Genomic_DNA"/>
</dbReference>
<keyword evidence="3" id="KW-1185">Reference proteome</keyword>
<dbReference type="Pfam" id="PF14009">
    <property type="entry name" value="PADRE"/>
    <property type="match status" value="1"/>
</dbReference>
<dbReference type="EMBL" id="VEPZ02001173">
    <property type="protein sequence ID" value="KAE8689125.1"/>
    <property type="molecule type" value="Genomic_DNA"/>
</dbReference>
<dbReference type="PANTHER" id="PTHR33052">
    <property type="entry name" value="DUF4228 DOMAIN PROTEIN-RELATED"/>
    <property type="match status" value="1"/>
</dbReference>
<accession>A0A6A2ZC22</accession>
<proteinExistence type="predicted"/>
<dbReference type="AlphaFoldDB" id="A0A6A2ZC22"/>
<gene>
    <name evidence="1" type="ORF">F3Y22_tig00110943pilonHSYRG00152</name>
    <name evidence="2" type="ORF">F3Y22_tig00110943pilonHSYRG00158</name>
</gene>
<dbReference type="OrthoDB" id="777898at2759"/>
<evidence type="ECO:0000313" key="1">
    <source>
        <dbReference type="EMBL" id="KAE8689125.1"/>
    </source>
</evidence>
<name>A0A6A2ZC22_HIBSY</name>
<dbReference type="InterPro" id="IPR025322">
    <property type="entry name" value="PADRE_dom"/>
</dbReference>
<sequence>MGNFTSTSCFKDWRLNNNTAKVIYAQGNLRKVKLTAKAAELMLDEPGHIVSPLEELKRTRRVVAMRADDELLAGKVYVLVPMQRVNCRVTDTDMAIIEAACSGKKRRKSGGARVLPDVAAEEEEESRVDRDLSVHGCRKGSCRPWTPALKPISEVL</sequence>